<name>A0ABS3M295_9BACT</name>
<evidence type="ECO:0000256" key="1">
    <source>
        <dbReference type="ARBA" id="ARBA00004571"/>
    </source>
</evidence>
<keyword evidence="6" id="KW-0408">Iron</keyword>
<feature type="region of interest" description="Disordered" evidence="12">
    <location>
        <begin position="124"/>
        <end position="147"/>
    </location>
</feature>
<evidence type="ECO:0000256" key="10">
    <source>
        <dbReference type="PROSITE-ProRule" id="PRU01360"/>
    </source>
</evidence>
<dbReference type="Pfam" id="PF13715">
    <property type="entry name" value="CarbopepD_reg_2"/>
    <property type="match status" value="1"/>
</dbReference>
<evidence type="ECO:0000256" key="8">
    <source>
        <dbReference type="ARBA" id="ARBA00023136"/>
    </source>
</evidence>
<dbReference type="InterPro" id="IPR000531">
    <property type="entry name" value="Beta-barrel_TonB"/>
</dbReference>
<evidence type="ECO:0000259" key="13">
    <source>
        <dbReference type="SMART" id="SM00965"/>
    </source>
</evidence>
<keyword evidence="2 10" id="KW-0813">Transport</keyword>
<dbReference type="SUPFAM" id="SSF49464">
    <property type="entry name" value="Carboxypeptidase regulatory domain-like"/>
    <property type="match status" value="1"/>
</dbReference>
<dbReference type="SUPFAM" id="SSF56935">
    <property type="entry name" value="Porins"/>
    <property type="match status" value="1"/>
</dbReference>
<proteinExistence type="inferred from homology"/>
<keyword evidence="4" id="KW-0406">Ion transport</keyword>
<dbReference type="InterPro" id="IPR008969">
    <property type="entry name" value="CarboxyPept-like_regulatory"/>
</dbReference>
<dbReference type="NCBIfam" id="TIGR04057">
    <property type="entry name" value="SusC_RagA_signa"/>
    <property type="match status" value="1"/>
</dbReference>
<evidence type="ECO:0000313" key="15">
    <source>
        <dbReference type="Proteomes" id="UP000664265"/>
    </source>
</evidence>
<reference evidence="14 15" key="1">
    <citation type="submission" date="2021-01" db="EMBL/GenBank/DDBJ databases">
        <title>Prevotella A2931 sp. nov.</title>
        <authorList>
            <person name="Buhl M."/>
            <person name="Oberhettinger P."/>
        </authorList>
    </citation>
    <scope>NUCLEOTIDE SEQUENCE [LARGE SCALE GENOMIC DNA]</scope>
    <source>
        <strain evidence="14 15">A2931</strain>
    </source>
</reference>
<dbReference type="Pfam" id="PF07660">
    <property type="entry name" value="STN"/>
    <property type="match status" value="1"/>
</dbReference>
<dbReference type="Gene3D" id="2.40.170.20">
    <property type="entry name" value="TonB-dependent receptor, beta-barrel domain"/>
    <property type="match status" value="1"/>
</dbReference>
<dbReference type="InterPro" id="IPR039426">
    <property type="entry name" value="TonB-dep_rcpt-like"/>
</dbReference>
<keyword evidence="3 10" id="KW-1134">Transmembrane beta strand</keyword>
<accession>A0ABS3M295</accession>
<keyword evidence="8 10" id="KW-0472">Membrane</keyword>
<organism evidence="14 15">
    <name type="scientific">Prevotella illustrans</name>
    <dbReference type="NCBI Taxonomy" id="2800387"/>
    <lineage>
        <taxon>Bacteria</taxon>
        <taxon>Pseudomonadati</taxon>
        <taxon>Bacteroidota</taxon>
        <taxon>Bacteroidia</taxon>
        <taxon>Bacteroidales</taxon>
        <taxon>Prevotellaceae</taxon>
        <taxon>Prevotella</taxon>
    </lineage>
</organism>
<keyword evidence="15" id="KW-1185">Reference proteome</keyword>
<dbReference type="NCBIfam" id="TIGR04056">
    <property type="entry name" value="OMP_RagA_SusC"/>
    <property type="match status" value="1"/>
</dbReference>
<evidence type="ECO:0000256" key="11">
    <source>
        <dbReference type="RuleBase" id="RU003357"/>
    </source>
</evidence>
<feature type="domain" description="Secretin/TonB short N-terminal" evidence="13">
    <location>
        <begin position="71"/>
        <end position="123"/>
    </location>
</feature>
<dbReference type="InterPro" id="IPR036942">
    <property type="entry name" value="Beta-barrel_TonB_sf"/>
</dbReference>
<dbReference type="Gene3D" id="2.60.40.1120">
    <property type="entry name" value="Carboxypeptidase-like, regulatory domain"/>
    <property type="match status" value="1"/>
</dbReference>
<dbReference type="PROSITE" id="PS52016">
    <property type="entry name" value="TONB_DEPENDENT_REC_3"/>
    <property type="match status" value="1"/>
</dbReference>
<comment type="subcellular location">
    <subcellularLocation>
        <location evidence="1 10">Cell outer membrane</location>
        <topology evidence="1 10">Multi-pass membrane protein</topology>
    </subcellularLocation>
</comment>
<sequence length="1191" mass="132551">MYPFKSKFHEHPLHSRTGIVKATALSVLLSLAGVLCVSAGTMRAQNLKVTLNVTNTTVKEAISRIEKAEGYVFIYNDNLRPELDVPVSLQASNRNIDEVLKQLFAKTNIAYKRSGKQITLFKKTNKAGHDSRSPEPAPTKTQQTGKRIVKGKVVDSRGEPIIGATIRVNGKAVAAVTDMEGNFLIDMEDGKDLEISYIGYQSQVIKSPGRQVVVNLREDSEALEEVVVVGYGTKKKANLIGAVSTVTAAELKDRPVSSVGQMLQGQVPNLNITFSSGTPGERTRMNIRGATSIVNSGAPLVLIDGVEGDLDRINPNDIESISVLKDAASAAIYGARAGFGVILITTKSNNDGLVHITYNGRYSFSAPTRKTDFMTNGYDVAKLVDEFNIATHNSSYTNFTQTDYDELKARRNDTTENPARPWVVTGADGRYHYYGNFNWYNYLFDYSQPTWNNNLNITGGNKKFNYVISGSANDHNGIYAISTDKYHTRTLMAKFNAEATPWLDISASASLFKSKYKQPGYDYEDGGNIGNLTFHAMPWISPINPDGSNVYTLPNSGNRPADGFAAMLRTGNGFTGVNKTQHTYALGATIHILPGLDLVGKYTYRTFIKDKQFRSASFDYSERPGKILTANSGFFANRLKDIRTTDDVSDYDLFATYTKTFNNAHNLNVVVGTNYETEHYKNVEASSYNIQSEVLNDLALGTGNKGVKGGQHEYALLGYFGRVSYDYFGKYLAEVNMRYDGSSRFREGDRWGFFPSVSLGWRMSDEKFFEPLKAVVSNFKVRGSLGSLGNQVTDGYANAYYPYIRRASIANTTTIGYIFDNAQSSYIKLDAPVSGSLTWETIVTKNLGVDLGFFNNRLSATIDIYRRDTKDMLAASLTLPNVYGYNAPLENNGQLRTNGYEIVLSWNDRFNLAGHPFAYGISASLADSKSKLVKFAGNETKTLGSNYEGMEWGEIWGYHIEGIYKTDEEAANRHIDQTFLGGNRFTSNAGDLIFADLDNSKKIDNGKGTLEDHGDLKKIGNSQPRYHYSFSANLSWNGFDLAMFWQGIGKQNLYPGDNNMLFWGPYSRSYSSFIPSDFVDKVWTPTKTDSYFPRAGADQARFFAMKRPNDRYLQDLAYCRLKNLTVGYTLPSSLTQKVSLSKVRFYFSGENLFVTTKLKNDYLDPEQMTTDANGRVYPFSKTYSFGIDISF</sequence>
<evidence type="ECO:0000256" key="12">
    <source>
        <dbReference type="SAM" id="MobiDB-lite"/>
    </source>
</evidence>
<dbReference type="Proteomes" id="UP000664265">
    <property type="component" value="Unassembled WGS sequence"/>
</dbReference>
<evidence type="ECO:0000313" key="14">
    <source>
        <dbReference type="EMBL" id="MBO1362264.1"/>
    </source>
</evidence>
<comment type="similarity">
    <text evidence="10 11">Belongs to the TonB-dependent receptor family.</text>
</comment>
<evidence type="ECO:0000256" key="6">
    <source>
        <dbReference type="ARBA" id="ARBA00023004"/>
    </source>
</evidence>
<keyword evidence="7 11" id="KW-0798">TonB box</keyword>
<gene>
    <name evidence="14" type="ORF">JHU38_00455</name>
</gene>
<keyword evidence="4" id="KW-0410">Iron transport</keyword>
<dbReference type="Gene3D" id="2.170.130.10">
    <property type="entry name" value="TonB-dependent receptor, plug domain"/>
    <property type="match status" value="1"/>
</dbReference>
<dbReference type="InterPro" id="IPR012910">
    <property type="entry name" value="Plug_dom"/>
</dbReference>
<evidence type="ECO:0000256" key="2">
    <source>
        <dbReference type="ARBA" id="ARBA00022448"/>
    </source>
</evidence>
<dbReference type="InterPro" id="IPR023997">
    <property type="entry name" value="TonB-dep_OMP_SusC/RagA_CS"/>
</dbReference>
<comment type="caution">
    <text evidence="14">The sequence shown here is derived from an EMBL/GenBank/DDBJ whole genome shotgun (WGS) entry which is preliminary data.</text>
</comment>
<dbReference type="Pfam" id="PF00593">
    <property type="entry name" value="TonB_dep_Rec_b-barrel"/>
    <property type="match status" value="1"/>
</dbReference>
<dbReference type="SMART" id="SM00965">
    <property type="entry name" value="STN"/>
    <property type="match status" value="1"/>
</dbReference>
<dbReference type="InterPro" id="IPR037066">
    <property type="entry name" value="Plug_dom_sf"/>
</dbReference>
<keyword evidence="5 10" id="KW-0812">Transmembrane</keyword>
<dbReference type="EMBL" id="JAERMS010000001">
    <property type="protein sequence ID" value="MBO1362264.1"/>
    <property type="molecule type" value="Genomic_DNA"/>
</dbReference>
<dbReference type="InterPro" id="IPR011662">
    <property type="entry name" value="Secretin/TonB_short_N"/>
</dbReference>
<dbReference type="Pfam" id="PF07715">
    <property type="entry name" value="Plug"/>
    <property type="match status" value="1"/>
</dbReference>
<dbReference type="InterPro" id="IPR023996">
    <property type="entry name" value="TonB-dep_OMP_SusC/RagA"/>
</dbReference>
<dbReference type="RefSeq" id="WP_199222647.1">
    <property type="nucleotide sequence ID" value="NZ_JAERMS010000001.1"/>
</dbReference>
<keyword evidence="14" id="KW-0675">Receptor</keyword>
<evidence type="ECO:0000256" key="4">
    <source>
        <dbReference type="ARBA" id="ARBA00022496"/>
    </source>
</evidence>
<protein>
    <submittedName>
        <fullName evidence="14">TonB-dependent receptor</fullName>
    </submittedName>
</protein>
<evidence type="ECO:0000256" key="9">
    <source>
        <dbReference type="ARBA" id="ARBA00023237"/>
    </source>
</evidence>
<evidence type="ECO:0000256" key="5">
    <source>
        <dbReference type="ARBA" id="ARBA00022692"/>
    </source>
</evidence>
<keyword evidence="9 10" id="KW-0998">Cell outer membrane</keyword>
<evidence type="ECO:0000256" key="7">
    <source>
        <dbReference type="ARBA" id="ARBA00023077"/>
    </source>
</evidence>
<evidence type="ECO:0000256" key="3">
    <source>
        <dbReference type="ARBA" id="ARBA00022452"/>
    </source>
</evidence>